<comment type="catalytic activity">
    <reaction evidence="1">
        <text>Acts on substrates that are at least partially unfolded. The cleavage site P1 residue is normally between a pair of hydrophobic residues, such as Val-|-Val.</text>
        <dbReference type="EC" id="3.4.21.107"/>
    </reaction>
</comment>
<feature type="binding site" evidence="15">
    <location>
        <begin position="228"/>
        <end position="230"/>
    </location>
    <ligand>
        <name>substrate</name>
    </ligand>
</feature>
<keyword evidence="6 19" id="KW-0645">Protease</keyword>
<gene>
    <name evidence="19" type="ORF">D3870_07010</name>
</gene>
<comment type="caution">
    <text evidence="19">The sequence shown here is derived from an EMBL/GenBank/DDBJ whole genome shotgun (WGS) entry which is preliminary data.</text>
</comment>
<dbReference type="PROSITE" id="PS50106">
    <property type="entry name" value="PDZ"/>
    <property type="match status" value="2"/>
</dbReference>
<evidence type="ECO:0000313" key="19">
    <source>
        <dbReference type="EMBL" id="RJG07896.1"/>
    </source>
</evidence>
<dbReference type="CDD" id="cd10839">
    <property type="entry name" value="cpPDZ1_DegP-like"/>
    <property type="match status" value="1"/>
</dbReference>
<dbReference type="PANTHER" id="PTHR22939:SF130">
    <property type="entry name" value="PERIPLASMIC SERINE ENDOPROTEASE DEGP-LIKE-RELATED"/>
    <property type="match status" value="1"/>
</dbReference>
<feature type="active site" description="Charge relay system" evidence="14">
    <location>
        <position position="129"/>
    </location>
</feature>
<evidence type="ECO:0000256" key="7">
    <source>
        <dbReference type="ARBA" id="ARBA00022729"/>
    </source>
</evidence>
<evidence type="ECO:0000256" key="4">
    <source>
        <dbReference type="ARBA" id="ARBA00013035"/>
    </source>
</evidence>
<sequence length="487" mass="51421">MSARNTILAVLLGASSAFFALPLAGGVSSASAASVAGLPDFTDLVERTGAAVVNIRTTERVKNGQGIPGSDDEEMQEFFRRFFGVPMPPRQQPAPRNRKPGPQQDEEVQRGVGSGFIISPDGFVLTNAHVVDGADDVYVTLTDKREFKAKIIGVDKRTDVAVVKIEGSNLPRLTIGDPGKLRVGEWVIAIGSPFGLENTVTAGIISAKARDTGDYLPLIQTDVAVNPGNSGGPLINMRGEVVGINSQIYSRSGGYMGISFAVPIDEAVRVADQLRATGKVTRGRIGVQIGEVTKDVAESLGMPRANGALVQRVEPGGPAEKGGLEAGDIILKLNGINIEKSSDLPRLVGAIKPGTRATLTVWRKGAPRDFTLTIIELEPEKTAKKEPKKAKPEQPANALGLVVSDLTEAQKKELKVDGGVIVDAAEGSAARAGLRPGDVILQLNNTDVQDAKQFNVAVSKLDTKKAAVVLVRRGEASQFVPIRPNGQ</sequence>
<feature type="domain" description="PDZ" evidence="18">
    <location>
        <begin position="374"/>
        <end position="485"/>
    </location>
</feature>
<feature type="signal peptide" evidence="17">
    <location>
        <begin position="1"/>
        <end position="20"/>
    </location>
</feature>
<evidence type="ECO:0000256" key="1">
    <source>
        <dbReference type="ARBA" id="ARBA00001772"/>
    </source>
</evidence>
<dbReference type="NCBIfam" id="TIGR02037">
    <property type="entry name" value="degP_htrA_DO"/>
    <property type="match status" value="1"/>
</dbReference>
<dbReference type="GO" id="GO:0042597">
    <property type="term" value="C:periplasmic space"/>
    <property type="evidence" value="ECO:0007669"/>
    <property type="project" value="UniProtKB-SubCell"/>
</dbReference>
<comment type="similarity">
    <text evidence="3">Belongs to the peptidase S1C family.</text>
</comment>
<keyword evidence="11" id="KW-0720">Serine protease</keyword>
<feature type="active site" description="Charge relay system" evidence="14">
    <location>
        <position position="230"/>
    </location>
</feature>
<evidence type="ECO:0000256" key="12">
    <source>
        <dbReference type="ARBA" id="ARBA00023016"/>
    </source>
</evidence>
<evidence type="ECO:0000256" key="14">
    <source>
        <dbReference type="PIRSR" id="PIRSR611782-1"/>
    </source>
</evidence>
<feature type="region of interest" description="Disordered" evidence="16">
    <location>
        <begin position="84"/>
        <end position="109"/>
    </location>
</feature>
<protein>
    <recommendedName>
        <fullName evidence="5">Probable periplasmic serine endoprotease DegP-like</fullName>
        <ecNumber evidence="4">3.4.21.107</ecNumber>
    </recommendedName>
    <alternativeName>
        <fullName evidence="13">Protease Do</fullName>
    </alternativeName>
</protein>
<accession>A0A418X689</accession>
<dbReference type="Pfam" id="PF13180">
    <property type="entry name" value="PDZ_2"/>
    <property type="match status" value="1"/>
</dbReference>
<dbReference type="InterPro" id="IPR011782">
    <property type="entry name" value="Pept_S1C_Do"/>
</dbReference>
<feature type="domain" description="PDZ" evidence="18">
    <location>
        <begin position="279"/>
        <end position="339"/>
    </location>
</feature>
<dbReference type="GO" id="GO:0006508">
    <property type="term" value="P:proteolysis"/>
    <property type="evidence" value="ECO:0007669"/>
    <property type="project" value="UniProtKB-KW"/>
</dbReference>
<evidence type="ECO:0000256" key="2">
    <source>
        <dbReference type="ARBA" id="ARBA00004418"/>
    </source>
</evidence>
<dbReference type="OrthoDB" id="9758917at2"/>
<keyword evidence="10" id="KW-0378">Hydrolase</keyword>
<dbReference type="Pfam" id="PF17820">
    <property type="entry name" value="PDZ_6"/>
    <property type="match status" value="1"/>
</dbReference>
<evidence type="ECO:0000256" key="9">
    <source>
        <dbReference type="ARBA" id="ARBA00022764"/>
    </source>
</evidence>
<keyword evidence="8" id="KW-0677">Repeat</keyword>
<evidence type="ECO:0000256" key="3">
    <source>
        <dbReference type="ARBA" id="ARBA00010541"/>
    </source>
</evidence>
<evidence type="ECO:0000256" key="11">
    <source>
        <dbReference type="ARBA" id="ARBA00022825"/>
    </source>
</evidence>
<dbReference type="EC" id="3.4.21.107" evidence="4"/>
<evidence type="ECO:0000259" key="18">
    <source>
        <dbReference type="PROSITE" id="PS50106"/>
    </source>
</evidence>
<dbReference type="EMBL" id="QYUN01000002">
    <property type="protein sequence ID" value="RJG07896.1"/>
    <property type="molecule type" value="Genomic_DNA"/>
</dbReference>
<evidence type="ECO:0000256" key="17">
    <source>
        <dbReference type="SAM" id="SignalP"/>
    </source>
</evidence>
<dbReference type="Gene3D" id="2.30.42.10">
    <property type="match status" value="2"/>
</dbReference>
<dbReference type="InterPro" id="IPR001478">
    <property type="entry name" value="PDZ"/>
</dbReference>
<keyword evidence="7 17" id="KW-0732">Signal</keyword>
<dbReference type="SUPFAM" id="SSF50156">
    <property type="entry name" value="PDZ domain-like"/>
    <property type="match status" value="2"/>
</dbReference>
<keyword evidence="20" id="KW-1185">Reference proteome</keyword>
<reference evidence="19 20" key="1">
    <citation type="submission" date="2018-09" db="EMBL/GenBank/DDBJ databases">
        <authorList>
            <person name="Zhu H."/>
        </authorList>
    </citation>
    <scope>NUCLEOTIDE SEQUENCE [LARGE SCALE GENOMIC DNA]</scope>
    <source>
        <strain evidence="19 20">K2R10-39</strain>
    </source>
</reference>
<keyword evidence="9" id="KW-0574">Periplasm</keyword>
<feature type="binding site" evidence="15">
    <location>
        <position position="129"/>
    </location>
    <ligand>
        <name>substrate</name>
    </ligand>
</feature>
<dbReference type="InterPro" id="IPR009003">
    <property type="entry name" value="Peptidase_S1_PA"/>
</dbReference>
<dbReference type="InterPro" id="IPR041489">
    <property type="entry name" value="PDZ_6"/>
</dbReference>
<dbReference type="PRINTS" id="PR00834">
    <property type="entry name" value="PROTEASES2C"/>
</dbReference>
<dbReference type="SMART" id="SM00228">
    <property type="entry name" value="PDZ"/>
    <property type="match status" value="2"/>
</dbReference>
<dbReference type="AlphaFoldDB" id="A0A418X689"/>
<dbReference type="InterPro" id="IPR001940">
    <property type="entry name" value="Peptidase_S1C"/>
</dbReference>
<evidence type="ECO:0000256" key="8">
    <source>
        <dbReference type="ARBA" id="ARBA00022737"/>
    </source>
</evidence>
<dbReference type="PANTHER" id="PTHR22939">
    <property type="entry name" value="SERINE PROTEASE FAMILY S1C HTRA-RELATED"/>
    <property type="match status" value="1"/>
</dbReference>
<evidence type="ECO:0000256" key="6">
    <source>
        <dbReference type="ARBA" id="ARBA00022670"/>
    </source>
</evidence>
<evidence type="ECO:0000256" key="5">
    <source>
        <dbReference type="ARBA" id="ARBA00013958"/>
    </source>
</evidence>
<dbReference type="SUPFAM" id="SSF50494">
    <property type="entry name" value="Trypsin-like serine proteases"/>
    <property type="match status" value="1"/>
</dbReference>
<evidence type="ECO:0000256" key="13">
    <source>
        <dbReference type="ARBA" id="ARBA00032850"/>
    </source>
</evidence>
<organism evidence="19 20">
    <name type="scientific">Noviherbaspirillum cavernae</name>
    <dbReference type="NCBI Taxonomy" id="2320862"/>
    <lineage>
        <taxon>Bacteria</taxon>
        <taxon>Pseudomonadati</taxon>
        <taxon>Pseudomonadota</taxon>
        <taxon>Betaproteobacteria</taxon>
        <taxon>Burkholderiales</taxon>
        <taxon>Oxalobacteraceae</taxon>
        <taxon>Noviherbaspirillum</taxon>
    </lineage>
</organism>
<dbReference type="FunFam" id="2.40.10.120:FF:000007">
    <property type="entry name" value="Periplasmic serine endoprotease DegP-like"/>
    <property type="match status" value="1"/>
</dbReference>
<dbReference type="GO" id="GO:0004252">
    <property type="term" value="F:serine-type endopeptidase activity"/>
    <property type="evidence" value="ECO:0007669"/>
    <property type="project" value="InterPro"/>
</dbReference>
<name>A0A418X689_9BURK</name>
<evidence type="ECO:0000256" key="16">
    <source>
        <dbReference type="SAM" id="MobiDB-lite"/>
    </source>
</evidence>
<evidence type="ECO:0000256" key="10">
    <source>
        <dbReference type="ARBA" id="ARBA00022801"/>
    </source>
</evidence>
<keyword evidence="12" id="KW-0346">Stress response</keyword>
<feature type="active site" description="Charge relay system" evidence="14">
    <location>
        <position position="159"/>
    </location>
</feature>
<dbReference type="Pfam" id="PF13365">
    <property type="entry name" value="Trypsin_2"/>
    <property type="match status" value="1"/>
</dbReference>
<feature type="binding site" evidence="15">
    <location>
        <position position="159"/>
    </location>
    <ligand>
        <name>substrate</name>
    </ligand>
</feature>
<feature type="chain" id="PRO_5039596260" description="Probable periplasmic serine endoprotease DegP-like" evidence="17">
    <location>
        <begin position="21"/>
        <end position="487"/>
    </location>
</feature>
<dbReference type="Gene3D" id="2.40.10.120">
    <property type="match status" value="1"/>
</dbReference>
<comment type="subcellular location">
    <subcellularLocation>
        <location evidence="2">Periplasm</location>
    </subcellularLocation>
</comment>
<evidence type="ECO:0000256" key="15">
    <source>
        <dbReference type="PIRSR" id="PIRSR611782-2"/>
    </source>
</evidence>
<proteinExistence type="inferred from homology"/>
<dbReference type="InterPro" id="IPR036034">
    <property type="entry name" value="PDZ_sf"/>
</dbReference>
<evidence type="ECO:0000313" key="20">
    <source>
        <dbReference type="Proteomes" id="UP000285190"/>
    </source>
</evidence>
<dbReference type="Proteomes" id="UP000285190">
    <property type="component" value="Unassembled WGS sequence"/>
</dbReference>